<evidence type="ECO:0000313" key="2">
    <source>
        <dbReference type="Proteomes" id="UP000266183"/>
    </source>
</evidence>
<evidence type="ECO:0000313" key="1">
    <source>
        <dbReference type="EMBL" id="AYB35746.1"/>
    </source>
</evidence>
<gene>
    <name evidence="1" type="ORF">D4L85_28440</name>
</gene>
<dbReference type="AlphaFoldDB" id="A0A385SYJ8"/>
<dbReference type="EMBL" id="CP032382">
    <property type="protein sequence ID" value="AYB35746.1"/>
    <property type="molecule type" value="Genomic_DNA"/>
</dbReference>
<dbReference type="KEGG" id="chk:D4L85_28440"/>
<proteinExistence type="predicted"/>
<keyword evidence="2" id="KW-1185">Reference proteome</keyword>
<accession>A0A385SYJ8</accession>
<dbReference type="Gene3D" id="1.25.40.20">
    <property type="entry name" value="Ankyrin repeat-containing domain"/>
    <property type="match status" value="1"/>
</dbReference>
<reference evidence="2" key="1">
    <citation type="submission" date="2018-09" db="EMBL/GenBank/DDBJ databases">
        <title>Chryseolinea sp. KIS68-18 isolated from soil.</title>
        <authorList>
            <person name="Weon H.-Y."/>
            <person name="Kwon S.-W."/>
            <person name="Lee S.A."/>
        </authorList>
    </citation>
    <scope>NUCLEOTIDE SEQUENCE [LARGE SCALE GENOMIC DNA]</scope>
    <source>
        <strain evidence="2">KIS68-18</strain>
    </source>
</reference>
<dbReference type="OrthoDB" id="384737at2"/>
<dbReference type="InterPro" id="IPR036770">
    <property type="entry name" value="Ankyrin_rpt-contain_sf"/>
</dbReference>
<organism evidence="1 2">
    <name type="scientific">Chryseolinea soli</name>
    <dbReference type="NCBI Taxonomy" id="2321403"/>
    <lineage>
        <taxon>Bacteria</taxon>
        <taxon>Pseudomonadati</taxon>
        <taxon>Bacteroidota</taxon>
        <taxon>Cytophagia</taxon>
        <taxon>Cytophagales</taxon>
        <taxon>Fulvivirgaceae</taxon>
        <taxon>Chryseolinea</taxon>
    </lineage>
</organism>
<name>A0A385SYJ8_9BACT</name>
<sequence length="135" mass="14808">MAQDKRPDPLSVDKVKEFVRLGHGDLAGTKQMLEEMPAVLHATYDWGNGDFETALGGASHMGRKDIAEYLVGKGARMDIFTAAMMNKIDIVKAIFAAFPDTHLCKGPHGITLLMHAQKGEAGEVLEFLKLRNITQ</sequence>
<dbReference type="SUPFAM" id="SSF48403">
    <property type="entry name" value="Ankyrin repeat"/>
    <property type="match status" value="1"/>
</dbReference>
<protein>
    <submittedName>
        <fullName evidence="1">Ankyrin repeat domain-containing protein</fullName>
    </submittedName>
</protein>
<dbReference type="Proteomes" id="UP000266183">
    <property type="component" value="Chromosome"/>
</dbReference>